<feature type="compositionally biased region" description="Low complexity" evidence="3">
    <location>
        <begin position="1333"/>
        <end position="1347"/>
    </location>
</feature>
<dbReference type="Gene3D" id="1.10.10.750">
    <property type="entry name" value="Ypt/Rab-GAP domain of gyp1p, domain 1"/>
    <property type="match status" value="1"/>
</dbReference>
<dbReference type="InterPro" id="IPR011993">
    <property type="entry name" value="PH-like_dom_sf"/>
</dbReference>
<dbReference type="InterPro" id="IPR000195">
    <property type="entry name" value="Rab-GAP-TBC_dom"/>
</dbReference>
<dbReference type="InterPro" id="IPR056602">
    <property type="entry name" value="Beta-prop_LRRK2"/>
</dbReference>
<proteinExistence type="predicted"/>
<dbReference type="InterPro" id="IPR035969">
    <property type="entry name" value="Rab-GAP_TBC_sf"/>
</dbReference>
<dbReference type="GeneID" id="109482629"/>
<feature type="compositionally biased region" description="Basic and acidic residues" evidence="3">
    <location>
        <begin position="1435"/>
        <end position="1444"/>
    </location>
</feature>
<dbReference type="InterPro" id="IPR011044">
    <property type="entry name" value="Quino_amine_DH_bsu"/>
</dbReference>
<dbReference type="SMART" id="SM00233">
    <property type="entry name" value="PH"/>
    <property type="match status" value="1"/>
</dbReference>
<feature type="region of interest" description="Disordered" evidence="3">
    <location>
        <begin position="1300"/>
        <end position="1387"/>
    </location>
</feature>
<dbReference type="CDD" id="cd01265">
    <property type="entry name" value="PH_TBC1D2A"/>
    <property type="match status" value="1"/>
</dbReference>
<name>A0A6P5ACC0_BRABE</name>
<feature type="domain" description="PH" evidence="4">
    <location>
        <begin position="5"/>
        <end position="106"/>
    </location>
</feature>
<dbReference type="Gene3D" id="2.30.29.30">
    <property type="entry name" value="Pleckstrin-homology domain (PH domain)/Phosphotyrosine-binding domain (PTB)"/>
    <property type="match status" value="1"/>
</dbReference>
<dbReference type="Pfam" id="PF23748">
    <property type="entry name" value="Beta-prop_LRRK2"/>
    <property type="match status" value="1"/>
</dbReference>
<evidence type="ECO:0000259" key="4">
    <source>
        <dbReference type="PROSITE" id="PS50003"/>
    </source>
</evidence>
<feature type="region of interest" description="Disordered" evidence="3">
    <location>
        <begin position="246"/>
        <end position="281"/>
    </location>
</feature>
<protein>
    <submittedName>
        <fullName evidence="7">TBC1 domain family member 2B-like</fullName>
    </submittedName>
</protein>
<keyword evidence="6" id="KW-1185">Reference proteome</keyword>
<feature type="region of interest" description="Disordered" evidence="3">
    <location>
        <begin position="111"/>
        <end position="138"/>
    </location>
</feature>
<evidence type="ECO:0000259" key="5">
    <source>
        <dbReference type="PROSITE" id="PS50086"/>
    </source>
</evidence>
<dbReference type="Gene3D" id="2.130.10.10">
    <property type="entry name" value="YVTN repeat-like/Quinoprotein amine dehydrogenase"/>
    <property type="match status" value="1"/>
</dbReference>
<dbReference type="Proteomes" id="UP000515135">
    <property type="component" value="Unplaced"/>
</dbReference>
<dbReference type="SUPFAM" id="SSF50729">
    <property type="entry name" value="PH domain-like"/>
    <property type="match status" value="1"/>
</dbReference>
<dbReference type="FunFam" id="1.10.8.270:FF:000026">
    <property type="entry name" value="TBC (Tre-2/Bub2/Cdc16) domain family"/>
    <property type="match status" value="1"/>
</dbReference>
<dbReference type="PROSITE" id="PS50086">
    <property type="entry name" value="TBC_RABGAP"/>
    <property type="match status" value="1"/>
</dbReference>
<dbReference type="FunFam" id="2.30.29.30:FF:000248">
    <property type="entry name" value="TBC1 domain family member 2A isoform X1"/>
    <property type="match status" value="1"/>
</dbReference>
<dbReference type="OrthoDB" id="44736at2759"/>
<dbReference type="SMART" id="SM00564">
    <property type="entry name" value="PQQ"/>
    <property type="match status" value="1"/>
</dbReference>
<reference evidence="7" key="1">
    <citation type="submission" date="2025-08" db="UniProtKB">
        <authorList>
            <consortium name="RefSeq"/>
        </authorList>
    </citation>
    <scope>IDENTIFICATION</scope>
    <source>
        <tissue evidence="7">Gonad</tissue>
    </source>
</reference>
<dbReference type="GO" id="GO:0031267">
    <property type="term" value="F:small GTPase binding"/>
    <property type="evidence" value="ECO:0007669"/>
    <property type="project" value="TreeGrafter"/>
</dbReference>
<keyword evidence="2" id="KW-0175">Coiled coil</keyword>
<feature type="compositionally biased region" description="Basic and acidic residues" evidence="3">
    <location>
        <begin position="268"/>
        <end position="279"/>
    </location>
</feature>
<comment type="subcellular location">
    <subcellularLocation>
        <location evidence="1">Cytoplasm</location>
        <location evidence="1">Cytoskeleton</location>
        <location evidence="1">Microtubule organizing center</location>
        <location evidence="1">Centrosome</location>
    </subcellularLocation>
</comment>
<evidence type="ECO:0000313" key="6">
    <source>
        <dbReference type="Proteomes" id="UP000515135"/>
    </source>
</evidence>
<dbReference type="SMART" id="SM00164">
    <property type="entry name" value="TBC"/>
    <property type="match status" value="1"/>
</dbReference>
<dbReference type="Pfam" id="PF00169">
    <property type="entry name" value="PH"/>
    <property type="match status" value="1"/>
</dbReference>
<dbReference type="GO" id="GO:0005096">
    <property type="term" value="F:GTPase activator activity"/>
    <property type="evidence" value="ECO:0007669"/>
    <property type="project" value="TreeGrafter"/>
</dbReference>
<evidence type="ECO:0000256" key="2">
    <source>
        <dbReference type="SAM" id="Coils"/>
    </source>
</evidence>
<dbReference type="InterPro" id="IPR015943">
    <property type="entry name" value="WD40/YVTN_repeat-like_dom_sf"/>
</dbReference>
<dbReference type="PANTHER" id="PTHR47219:SF20">
    <property type="entry name" value="TBC1 DOMAIN FAMILY MEMBER 2B"/>
    <property type="match status" value="1"/>
</dbReference>
<feature type="compositionally biased region" description="Polar residues" evidence="3">
    <location>
        <begin position="1309"/>
        <end position="1332"/>
    </location>
</feature>
<feature type="coiled-coil region" evidence="2">
    <location>
        <begin position="348"/>
        <end position="410"/>
    </location>
</feature>
<dbReference type="PANTHER" id="PTHR47219">
    <property type="entry name" value="RAB GTPASE-ACTIVATING PROTEIN 1-LIKE"/>
    <property type="match status" value="1"/>
</dbReference>
<dbReference type="InterPro" id="IPR001849">
    <property type="entry name" value="PH_domain"/>
</dbReference>
<dbReference type="Gene3D" id="1.10.472.80">
    <property type="entry name" value="Ypt/Rab-GAP domain of gyp1p, domain 3"/>
    <property type="match status" value="1"/>
</dbReference>
<dbReference type="FunFam" id="1.10.10.750:FF:000018">
    <property type="entry name" value="TBC domaincontaining protein"/>
    <property type="match status" value="1"/>
</dbReference>
<dbReference type="KEGG" id="bbel:109482629"/>
<dbReference type="RefSeq" id="XP_019640992.1">
    <property type="nucleotide sequence ID" value="XM_019785433.1"/>
</dbReference>
<organism evidence="6 7">
    <name type="scientific">Branchiostoma belcheri</name>
    <name type="common">Amphioxus</name>
    <dbReference type="NCBI Taxonomy" id="7741"/>
    <lineage>
        <taxon>Eukaryota</taxon>
        <taxon>Metazoa</taxon>
        <taxon>Chordata</taxon>
        <taxon>Cephalochordata</taxon>
        <taxon>Leptocardii</taxon>
        <taxon>Amphioxiformes</taxon>
        <taxon>Branchiostomatidae</taxon>
        <taxon>Branchiostoma</taxon>
    </lineage>
</organism>
<feature type="compositionally biased region" description="Polar residues" evidence="3">
    <location>
        <begin position="248"/>
        <end position="258"/>
    </location>
</feature>
<feature type="compositionally biased region" description="Polar residues" evidence="3">
    <location>
        <begin position="1461"/>
        <end position="1471"/>
    </location>
</feature>
<feature type="domain" description="Rab-GAP TBC" evidence="5">
    <location>
        <begin position="604"/>
        <end position="800"/>
    </location>
</feature>
<gene>
    <name evidence="7" type="primary">LOC109482629</name>
</gene>
<sequence length="1694" mass="191291">MAENWMTLCGYLQYRPGGTLGKLRGRRKHWYVFDESKCQLLYYKTESVALTHPPSGSIDITHAAISFKLDNKNQFVLNIGGKEHVFTAESHESTMRWVNGLQSKRDAYTGKVKKNTAREERQRKRSRQRSLTMVPQIGSPSKTGLAAVSLERRLSQSLSQSLDLLPRQTGDWKPSRPPHRSQSLREDKVRILQKKLGEPSSLSHLFADLQICADNGPFRNFRLPQDSPVTPPLAIQRNFTFPLVAGSPTESRLSTSPASFLLEESSDEDTKSDSEESGCKRHSNGSYVYVLLDNTDSQPSTPIKTRVLRRLNSDAELKISDLLRSDEYQPSHLRSYSDCSTDDKDAGAVDINQKLQQLQKELMSTKKELARVLNRENSYKEILNCRDERIMELEDQLELLQRKKLTEDDSMSSEETAQLQKYAALMQEKCRILQDQNTFLNGEVHKLSRLRQQEQLKSRQQHAKIRSMEAQLDEYKRDYIYLLQGCIHLPPEDPFDSMEIRAYGGDKHYERLEAMLEEARTINPTLPTFDRSGKVATHTDSYGFIITLHNEAIQLHYICRQLTQHYRSQIKSYEKHQTQWTDYLKAHRQDLQKTKELKALVREGIPDQYRSEVWQKFVHLQTQDIQEQKGPGYYDDLVTLSEQSVIVSQHRKQIELDLLRTMPCNEHFNQLDADGISKLRNVLQAYCLHNPNIGYCQGLNFMVGMSLLFLEEEDAFWLLVAVTEKYFSNNYFDKNLVGAQADQEVLKELVTEIMPHLQEHLELLGILLSTVTLNWFLALFFDSVPFETLLRIWDCFLLEGPKVLFRFSLAILKLHEEAILSREDSLSVMKYMKTMAKVTYDVEGLTLIAFEGLQPFPRRANIQTKQAYYKQSIKDSFSRQEKYREAEDEREKLLEQMRQLERSMGEGQLMVECAAVTTQGKAWMCACEHNSAEICEVDTDSCTMQNLDILVDSRVMCCHGLLLDSGGTVLVGTLNSHLYAYSTSTKLEVWRMKLNDTVLDLAVPPSNTHVYAALADGHVAVIEDMGAQGPVTEPVYIPVGRHPVTCVALVDDQLWCTCGNRVAVLNTNSLDSLVVFQVSLDGSDHISHLRRGEQGVWVSLRGSSIVELWDTQTFTCSILYDVSSNSHTTSKNWEECHFNRSRVTAILSHRRELWVGTGAGDVIVYDVVDPEVTPAQDQSGKQRLGDDTVCQASLARRRISSTRRFSNEELLNSFSEELELGSEAISGWSLGGADVNVNHTQIDEVSRNGDAECTQADDVDKSVACEEPSAIYREPTTEESSILAQLLKEANLTVECNGSLSPAKEARTSETNPNPNRLSQAFSETESSLSSQRNSRTYSTSSGYGTNDNGFLQFTLDPEPDDSPDVSNGPSSKDDAPSAPVVPSTVRRMSTIEQVPLEMTPLGTEDDEDDDFCDDIPAGDFKHKGPVNFNMTHEQTNHVDEQDSFRTSPTGRRKSTGHLESGTNDTESVQDNVRRTSLMDLWSGQSTSADSAQKQPVSYTMLRSSYDGPVGSDGKPERATELSAIPYHMRNKSMNSSRGSWCIIDEPDNEPPAPVPLGDQAVVDYYTGESKDRLSVEASRESSVFSSREDLSFQYDLRLKSKTRVSDRPIRALVVVSGDQEDTVILSCSGSLGEQCIVLKWTQQNQVWTSETVREVPPLFNKTTTTVTTSAVDESNQHFSSTSGDHLEQEITLL</sequence>
<evidence type="ECO:0000256" key="1">
    <source>
        <dbReference type="ARBA" id="ARBA00004300"/>
    </source>
</evidence>
<dbReference type="Gene3D" id="1.10.8.270">
    <property type="entry name" value="putative rabgap domain of human tbc1 domain family member 14 like domains"/>
    <property type="match status" value="1"/>
</dbReference>
<feature type="region of interest" description="Disordered" evidence="3">
    <location>
        <begin position="165"/>
        <end position="186"/>
    </location>
</feature>
<evidence type="ECO:0000313" key="7">
    <source>
        <dbReference type="RefSeq" id="XP_019640992.1"/>
    </source>
</evidence>
<evidence type="ECO:0000256" key="3">
    <source>
        <dbReference type="SAM" id="MobiDB-lite"/>
    </source>
</evidence>
<dbReference type="SUPFAM" id="SSF50969">
    <property type="entry name" value="YVTN repeat-like/Quinoprotein amine dehydrogenase"/>
    <property type="match status" value="1"/>
</dbReference>
<dbReference type="GO" id="GO:0005813">
    <property type="term" value="C:centrosome"/>
    <property type="evidence" value="ECO:0007669"/>
    <property type="project" value="UniProtKB-SubCell"/>
</dbReference>
<dbReference type="PROSITE" id="PS50003">
    <property type="entry name" value="PH_DOMAIN"/>
    <property type="match status" value="1"/>
</dbReference>
<dbReference type="InterPro" id="IPR050302">
    <property type="entry name" value="Rab_GAP_TBC_domain"/>
</dbReference>
<feature type="region of interest" description="Disordered" evidence="3">
    <location>
        <begin position="1435"/>
        <end position="1472"/>
    </location>
</feature>
<accession>A0A6P5ACC0</accession>
<dbReference type="SUPFAM" id="SSF47923">
    <property type="entry name" value="Ypt/Rab-GAP domain of gyp1p"/>
    <property type="match status" value="2"/>
</dbReference>
<dbReference type="InterPro" id="IPR018391">
    <property type="entry name" value="PQQ_b-propeller_rpt"/>
</dbReference>
<dbReference type="Pfam" id="PF00566">
    <property type="entry name" value="RabGAP-TBC"/>
    <property type="match status" value="1"/>
</dbReference>